<dbReference type="AlphaFoldDB" id="A0A0M9VVY8"/>
<keyword evidence="1" id="KW-1133">Transmembrane helix</keyword>
<organism evidence="2 3">
    <name type="scientific">Escovopsis weberi</name>
    <dbReference type="NCBI Taxonomy" id="150374"/>
    <lineage>
        <taxon>Eukaryota</taxon>
        <taxon>Fungi</taxon>
        <taxon>Dikarya</taxon>
        <taxon>Ascomycota</taxon>
        <taxon>Pezizomycotina</taxon>
        <taxon>Sordariomycetes</taxon>
        <taxon>Hypocreomycetidae</taxon>
        <taxon>Hypocreales</taxon>
        <taxon>Hypocreaceae</taxon>
        <taxon>Escovopsis</taxon>
    </lineage>
</organism>
<dbReference type="EMBL" id="LGSR01000008">
    <property type="protein sequence ID" value="KOS21493.1"/>
    <property type="molecule type" value="Genomic_DNA"/>
</dbReference>
<feature type="transmembrane region" description="Helical" evidence="1">
    <location>
        <begin position="276"/>
        <end position="298"/>
    </location>
</feature>
<dbReference type="OrthoDB" id="37297at2759"/>
<evidence type="ECO:0008006" key="4">
    <source>
        <dbReference type="Google" id="ProtNLM"/>
    </source>
</evidence>
<proteinExistence type="predicted"/>
<gene>
    <name evidence="2" type="ORF">ESCO_005100</name>
</gene>
<dbReference type="PANTHER" id="PTHR33875">
    <property type="entry name" value="OS09G0542200 PROTEIN"/>
    <property type="match status" value="1"/>
</dbReference>
<dbReference type="InterPro" id="IPR036249">
    <property type="entry name" value="Thioredoxin-like_sf"/>
</dbReference>
<dbReference type="STRING" id="150374.A0A0M9VVY8"/>
<comment type="caution">
    <text evidence="2">The sequence shown here is derived from an EMBL/GenBank/DDBJ whole genome shotgun (WGS) entry which is preliminary data.</text>
</comment>
<feature type="transmembrane region" description="Helical" evidence="1">
    <location>
        <begin position="241"/>
        <end position="264"/>
    </location>
</feature>
<dbReference type="SUPFAM" id="SSF52833">
    <property type="entry name" value="Thioredoxin-like"/>
    <property type="match status" value="1"/>
</dbReference>
<dbReference type="Gene3D" id="3.40.30.10">
    <property type="entry name" value="Glutaredoxin"/>
    <property type="match status" value="1"/>
</dbReference>
<evidence type="ECO:0000313" key="2">
    <source>
        <dbReference type="EMBL" id="KOS21493.1"/>
    </source>
</evidence>
<evidence type="ECO:0000256" key="1">
    <source>
        <dbReference type="SAM" id="Phobius"/>
    </source>
</evidence>
<accession>A0A0M9VVY8</accession>
<dbReference type="Proteomes" id="UP000053831">
    <property type="component" value="Unassembled WGS sequence"/>
</dbReference>
<evidence type="ECO:0000313" key="3">
    <source>
        <dbReference type="Proteomes" id="UP000053831"/>
    </source>
</evidence>
<protein>
    <recommendedName>
        <fullName evidence="4">Thioredoxin-like fold domain-containing protein</fullName>
    </recommendedName>
</protein>
<name>A0A0M9VVY8_ESCWE</name>
<dbReference type="PANTHER" id="PTHR33875:SF2">
    <property type="entry name" value="ACR183CP"/>
    <property type="match status" value="1"/>
</dbReference>
<keyword evidence="1" id="KW-0472">Membrane</keyword>
<keyword evidence="1" id="KW-0812">Transmembrane</keyword>
<keyword evidence="3" id="KW-1185">Reference proteome</keyword>
<reference evidence="2 3" key="1">
    <citation type="submission" date="2015-07" db="EMBL/GenBank/DDBJ databases">
        <title>The genome of the fungus Escovopsis weberi, a specialized disease agent of ant agriculture.</title>
        <authorList>
            <person name="de Man T.J."/>
            <person name="Stajich J.E."/>
            <person name="Kubicek C.P."/>
            <person name="Chenthamara K."/>
            <person name="Atanasova L."/>
            <person name="Druzhinina I.S."/>
            <person name="Birnbaum S."/>
            <person name="Barribeau S.M."/>
            <person name="Teiling C."/>
            <person name="Suen G."/>
            <person name="Currie C."/>
            <person name="Gerardo N.M."/>
        </authorList>
    </citation>
    <scope>NUCLEOTIDE SEQUENCE [LARGE SCALE GENOMIC DNA]</scope>
</reference>
<sequence>MAVPPKFAGTKLQLVPSPASPSAAVPPSPHTLEIYLDYCCPFSARMFHRLTTEVFPMLRSDPASPAANNLVFVFRQQVQPWHPSSTLMHEAALAVLHLAPEKFWAFSAELFRVQREYFDVSVVNETRNHTYRRLAKVAAGVGLDEDKVFKLLKIPDRPVDPKDDEASLNIGNGVTNDLKFVTRQNRQVGVHVTPTVVLNGVVQNDISSGWTLEQTVETDTEWTTAEIAETLLIYHAGTGRITFLAMLKVTSLFVGAFFCLIVGPSYIKADKPPSEIAGVLSCGLIPLLFTAYTTAPFATHIHIHLPPSARASPLALRTFVASALPPSTELSITTMSPIAKPRYSRMRAGDLRPARQRFGIVNYVRPTDPANEGRKWYNLGAVNKFCVTPPRHGGGPGSLAGPEVKGRAGAKRGRDLTEAWIWDALRERIARREAANKLA</sequence>